<organism evidence="1 2">
    <name type="scientific">Tetrahymena thermophila (strain SB210)</name>
    <dbReference type="NCBI Taxonomy" id="312017"/>
    <lineage>
        <taxon>Eukaryota</taxon>
        <taxon>Sar</taxon>
        <taxon>Alveolata</taxon>
        <taxon>Ciliophora</taxon>
        <taxon>Intramacronucleata</taxon>
        <taxon>Oligohymenophorea</taxon>
        <taxon>Hymenostomatida</taxon>
        <taxon>Tetrahymenina</taxon>
        <taxon>Tetrahymenidae</taxon>
        <taxon>Tetrahymena</taxon>
    </lineage>
</organism>
<protein>
    <submittedName>
        <fullName evidence="1">Uncharacterized protein</fullName>
    </submittedName>
</protein>
<accession>Q23Q59</accession>
<dbReference type="GeneID" id="7843445"/>
<evidence type="ECO:0000313" key="2">
    <source>
        <dbReference type="Proteomes" id="UP000009168"/>
    </source>
</evidence>
<dbReference type="Proteomes" id="UP000009168">
    <property type="component" value="Unassembled WGS sequence"/>
</dbReference>
<sequence length="449" mass="52056">MSKVGANSLQIFQHLLNALEVNSNVKLNNQNHPNFKLQKYNSYFDLQLDNDVKSYLFAYPDAQINQLDSNTNLSHNSRALSIVEVLKYFYIKNQSNSSPIKSRSQFLELCNHFMVALNSNRVYNNIQQVKWSEWNVYWSTPDHKAICYSNCSGQCTESCAGGQCIYYFPQNELNNPNLPAKEKQDPNNSFNDSLFQIASIFNIFVQEEKSNFESFFFFTQKQEVQIDQLVQKQNEIQVEFLQGNVLGLGSLEELYKLEKSQIRSLSILTLLENSQPKGEEERKILYDFILSLHNLVSLEIQLEEGIYSIIEEGSSQDPHELAFYKEVPPAVVQNFVTFLTSLNIERLSLILDEFCLQASIDLNPIISHLSSLKLKLKTLQLSINHRRMSNAQHILLNICKMQQLEHLNLKIKYQWSYFHGTFGSIEEDFNKWEVQLKSSIKNLKSLKIE</sequence>
<dbReference type="AlphaFoldDB" id="Q23Q59"/>
<name>Q23Q59_TETTS</name>
<gene>
    <name evidence="1" type="ORF">TTHERM_00582310</name>
</gene>
<reference evidence="2" key="1">
    <citation type="journal article" date="2006" name="PLoS Biol.">
        <title>Macronuclear genome sequence of the ciliate Tetrahymena thermophila, a model eukaryote.</title>
        <authorList>
            <person name="Eisen J.A."/>
            <person name="Coyne R.S."/>
            <person name="Wu M."/>
            <person name="Wu D."/>
            <person name="Thiagarajan M."/>
            <person name="Wortman J.R."/>
            <person name="Badger J.H."/>
            <person name="Ren Q."/>
            <person name="Amedeo P."/>
            <person name="Jones K.M."/>
            <person name="Tallon L.J."/>
            <person name="Delcher A.L."/>
            <person name="Salzberg S.L."/>
            <person name="Silva J.C."/>
            <person name="Haas B.J."/>
            <person name="Majoros W.H."/>
            <person name="Farzad M."/>
            <person name="Carlton J.M."/>
            <person name="Smith R.K. Jr."/>
            <person name="Garg J."/>
            <person name="Pearlman R.E."/>
            <person name="Karrer K.M."/>
            <person name="Sun L."/>
            <person name="Manning G."/>
            <person name="Elde N.C."/>
            <person name="Turkewitz A.P."/>
            <person name="Asai D.J."/>
            <person name="Wilkes D.E."/>
            <person name="Wang Y."/>
            <person name="Cai H."/>
            <person name="Collins K."/>
            <person name="Stewart B.A."/>
            <person name="Lee S.R."/>
            <person name="Wilamowska K."/>
            <person name="Weinberg Z."/>
            <person name="Ruzzo W.L."/>
            <person name="Wloga D."/>
            <person name="Gaertig J."/>
            <person name="Frankel J."/>
            <person name="Tsao C.-C."/>
            <person name="Gorovsky M.A."/>
            <person name="Keeling P.J."/>
            <person name="Waller R.F."/>
            <person name="Patron N.J."/>
            <person name="Cherry J.M."/>
            <person name="Stover N.A."/>
            <person name="Krieger C.J."/>
            <person name="del Toro C."/>
            <person name="Ryder H.F."/>
            <person name="Williamson S.C."/>
            <person name="Barbeau R.A."/>
            <person name="Hamilton E.P."/>
            <person name="Orias E."/>
        </authorList>
    </citation>
    <scope>NUCLEOTIDE SEQUENCE [LARGE SCALE GENOMIC DNA]</scope>
    <source>
        <strain evidence="2">SB210</strain>
    </source>
</reference>
<dbReference type="InParanoid" id="Q23Q59"/>
<dbReference type="KEGG" id="tet:TTHERM_00582310"/>
<proteinExistence type="predicted"/>
<keyword evidence="2" id="KW-1185">Reference proteome</keyword>
<dbReference type="EMBL" id="GG662649">
    <property type="protein sequence ID" value="EAR98725.1"/>
    <property type="molecule type" value="Genomic_DNA"/>
</dbReference>
<dbReference type="RefSeq" id="XP_001018970.1">
    <property type="nucleotide sequence ID" value="XM_001018970.3"/>
</dbReference>
<dbReference type="HOGENOM" id="CLU_614675_0_0_1"/>
<evidence type="ECO:0000313" key="1">
    <source>
        <dbReference type="EMBL" id="EAR98725.1"/>
    </source>
</evidence>